<dbReference type="PANTHER" id="PTHR14136">
    <property type="entry name" value="BTB_POZ DOMAIN-CONTAINING PROTEIN KCTD9"/>
    <property type="match status" value="1"/>
</dbReference>
<protein>
    <submittedName>
        <fullName evidence="2">Toll/interleukin-1 receptor domain-containing protein</fullName>
    </submittedName>
</protein>
<evidence type="ECO:0000313" key="2">
    <source>
        <dbReference type="EMBL" id="RGX77239.1"/>
    </source>
</evidence>
<evidence type="ECO:0000259" key="1">
    <source>
        <dbReference type="PROSITE" id="PS50104"/>
    </source>
</evidence>
<dbReference type="InterPro" id="IPR001646">
    <property type="entry name" value="5peptide_repeat"/>
</dbReference>
<comment type="caution">
    <text evidence="2">The sequence shown here is derived from an EMBL/GenBank/DDBJ whole genome shotgun (WGS) entry which is preliminary data.</text>
</comment>
<dbReference type="OrthoDB" id="1098242at2"/>
<dbReference type="SUPFAM" id="SSF141571">
    <property type="entry name" value="Pentapeptide repeat-like"/>
    <property type="match status" value="1"/>
</dbReference>
<dbReference type="PANTHER" id="PTHR14136:SF17">
    <property type="entry name" value="BTB_POZ DOMAIN-CONTAINING PROTEIN KCTD9"/>
    <property type="match status" value="1"/>
</dbReference>
<feature type="domain" description="TIR" evidence="1">
    <location>
        <begin position="186"/>
        <end position="331"/>
    </location>
</feature>
<organism evidence="2 3">
    <name type="scientific">Bacteroides stercorirosoris</name>
    <dbReference type="NCBI Taxonomy" id="871324"/>
    <lineage>
        <taxon>Bacteria</taxon>
        <taxon>Pseudomonadati</taxon>
        <taxon>Bacteroidota</taxon>
        <taxon>Bacteroidia</taxon>
        <taxon>Bacteroidales</taxon>
        <taxon>Bacteroidaceae</taxon>
        <taxon>Bacteroides</taxon>
    </lineage>
</organism>
<dbReference type="GO" id="GO:0007165">
    <property type="term" value="P:signal transduction"/>
    <property type="evidence" value="ECO:0007669"/>
    <property type="project" value="InterPro"/>
</dbReference>
<reference evidence="2 3" key="1">
    <citation type="submission" date="2018-08" db="EMBL/GenBank/DDBJ databases">
        <title>A genome reference for cultivated species of the human gut microbiota.</title>
        <authorList>
            <person name="Zou Y."/>
            <person name="Xue W."/>
            <person name="Luo G."/>
        </authorList>
    </citation>
    <scope>NUCLEOTIDE SEQUENCE [LARGE SCALE GENOMIC DNA]</scope>
    <source>
        <strain evidence="2 3">OF03-9BH</strain>
    </source>
</reference>
<dbReference type="Pfam" id="PF13676">
    <property type="entry name" value="TIR_2"/>
    <property type="match status" value="1"/>
</dbReference>
<dbReference type="PROSITE" id="PS50104">
    <property type="entry name" value="TIR"/>
    <property type="match status" value="1"/>
</dbReference>
<name>A0A413H1D7_9BACE</name>
<proteinExistence type="predicted"/>
<gene>
    <name evidence="2" type="ORF">DXA68_16595</name>
</gene>
<dbReference type="EMBL" id="QSCF01000030">
    <property type="protein sequence ID" value="RGX77239.1"/>
    <property type="molecule type" value="Genomic_DNA"/>
</dbReference>
<dbReference type="SUPFAM" id="SSF52200">
    <property type="entry name" value="Toll/Interleukin receptor TIR domain"/>
    <property type="match status" value="1"/>
</dbReference>
<dbReference type="Pfam" id="PF00805">
    <property type="entry name" value="Pentapeptide"/>
    <property type="match status" value="2"/>
</dbReference>
<dbReference type="InterPro" id="IPR051082">
    <property type="entry name" value="Pentapeptide-BTB/POZ_domain"/>
</dbReference>
<dbReference type="RefSeq" id="WP_117988104.1">
    <property type="nucleotide sequence ID" value="NZ_CABMFG010000030.1"/>
</dbReference>
<dbReference type="Proteomes" id="UP000286075">
    <property type="component" value="Unassembled WGS sequence"/>
</dbReference>
<dbReference type="Gene3D" id="2.160.20.80">
    <property type="entry name" value="E3 ubiquitin-protein ligase SopA"/>
    <property type="match status" value="1"/>
</dbReference>
<evidence type="ECO:0000313" key="3">
    <source>
        <dbReference type="Proteomes" id="UP000286075"/>
    </source>
</evidence>
<keyword evidence="2" id="KW-0675">Receptor</keyword>
<accession>A0A413H1D7</accession>
<dbReference type="InterPro" id="IPR000157">
    <property type="entry name" value="TIR_dom"/>
</dbReference>
<dbReference type="Gene3D" id="3.40.50.10140">
    <property type="entry name" value="Toll/interleukin-1 receptor homology (TIR) domain"/>
    <property type="match status" value="1"/>
</dbReference>
<sequence>MVEDIHYKKLREGVKAWNIWRFGSSTYFLDLSNIDLQGASLIGIDFHGVDLTNANLSHTQLTGANLSGTTLHNTNLSYAHLREANLAGADLTNTNLTGAHLKMTRFLNTRLRDCIGLESLDHQGTSYIDQGTLKYSDNLPIDFLYELGLDDWEITIADLNNDELEPIELASILKKVYKSHPSIAPEYYSCFISYSHSDKKFAHKLYEKLSQAGITCWLDNHEFLPGDDMRDKIHQGINSLDKVLLCCSKDSLNSYWVNTELDKTLLKEKDLWKDSINKTLALIPLNLDNYIFEWQSSRKSELIRRYIEDLSNWEELPEKFDYAVNRVIAALSIPDCINRI</sequence>
<dbReference type="AlphaFoldDB" id="A0A413H1D7"/>
<dbReference type="InterPro" id="IPR035897">
    <property type="entry name" value="Toll_tir_struct_dom_sf"/>
</dbReference>